<organism evidence="1 2">
    <name type="scientific">Didymella exigua CBS 183.55</name>
    <dbReference type="NCBI Taxonomy" id="1150837"/>
    <lineage>
        <taxon>Eukaryota</taxon>
        <taxon>Fungi</taxon>
        <taxon>Dikarya</taxon>
        <taxon>Ascomycota</taxon>
        <taxon>Pezizomycotina</taxon>
        <taxon>Dothideomycetes</taxon>
        <taxon>Pleosporomycetidae</taxon>
        <taxon>Pleosporales</taxon>
        <taxon>Pleosporineae</taxon>
        <taxon>Didymellaceae</taxon>
        <taxon>Didymella</taxon>
    </lineage>
</organism>
<protein>
    <submittedName>
        <fullName evidence="1">Uncharacterized protein</fullName>
    </submittedName>
</protein>
<dbReference type="OrthoDB" id="9992527at2759"/>
<dbReference type="GeneID" id="54348095"/>
<name>A0A6A5RS55_9PLEO</name>
<accession>A0A6A5RS55</accession>
<evidence type="ECO:0000313" key="1">
    <source>
        <dbReference type="EMBL" id="KAF1930439.1"/>
    </source>
</evidence>
<dbReference type="RefSeq" id="XP_033450687.1">
    <property type="nucleotide sequence ID" value="XM_033590428.1"/>
</dbReference>
<keyword evidence="2" id="KW-1185">Reference proteome</keyword>
<proteinExistence type="predicted"/>
<evidence type="ECO:0000313" key="2">
    <source>
        <dbReference type="Proteomes" id="UP000800082"/>
    </source>
</evidence>
<gene>
    <name evidence="1" type="ORF">M421DRAFT_412650</name>
</gene>
<dbReference type="Proteomes" id="UP000800082">
    <property type="component" value="Unassembled WGS sequence"/>
</dbReference>
<reference evidence="1" key="1">
    <citation type="journal article" date="2020" name="Stud. Mycol.">
        <title>101 Dothideomycetes genomes: a test case for predicting lifestyles and emergence of pathogens.</title>
        <authorList>
            <person name="Haridas S."/>
            <person name="Albert R."/>
            <person name="Binder M."/>
            <person name="Bloem J."/>
            <person name="Labutti K."/>
            <person name="Salamov A."/>
            <person name="Andreopoulos B."/>
            <person name="Baker S."/>
            <person name="Barry K."/>
            <person name="Bills G."/>
            <person name="Bluhm B."/>
            <person name="Cannon C."/>
            <person name="Castanera R."/>
            <person name="Culley D."/>
            <person name="Daum C."/>
            <person name="Ezra D."/>
            <person name="Gonzalez J."/>
            <person name="Henrissat B."/>
            <person name="Kuo A."/>
            <person name="Liang C."/>
            <person name="Lipzen A."/>
            <person name="Lutzoni F."/>
            <person name="Magnuson J."/>
            <person name="Mondo S."/>
            <person name="Nolan M."/>
            <person name="Ohm R."/>
            <person name="Pangilinan J."/>
            <person name="Park H.-J."/>
            <person name="Ramirez L."/>
            <person name="Alfaro M."/>
            <person name="Sun H."/>
            <person name="Tritt A."/>
            <person name="Yoshinaga Y."/>
            <person name="Zwiers L.-H."/>
            <person name="Turgeon B."/>
            <person name="Goodwin S."/>
            <person name="Spatafora J."/>
            <person name="Crous P."/>
            <person name="Grigoriev I."/>
        </authorList>
    </citation>
    <scope>NUCLEOTIDE SEQUENCE</scope>
    <source>
        <strain evidence="1">CBS 183.55</strain>
    </source>
</reference>
<dbReference type="EMBL" id="ML978963">
    <property type="protein sequence ID" value="KAF1930439.1"/>
    <property type="molecule type" value="Genomic_DNA"/>
</dbReference>
<dbReference type="AlphaFoldDB" id="A0A6A5RS55"/>
<sequence length="770" mass="85799">MEIAVAGHMTITTNIDHSNWRDAVLSIWRNHCGRTPTSSDIDCFRLILDASEAFVSDRLVGCADRCPPPSSAPLHVSEKFRGLSVLDVVPHSQLSASRFQANREITARQLQHITPYSAQTPSDDPGGMQRLSSRNPDLKHLPLRLHHAELASILPAQSVASQVLSKLPDQPRWGPSDIPVPPVTLAAISNDIQNRKQNGCKPFTHMSGFEEGYPCTLSCGRWLASSCDRRRHEETVFPRDYWSCQTCSSGHSSRKQFQFFHRLDKIQKHNRGVHDGQLDIDHCKIRNPPVLTPAYCGLCQYRFADRADRDDHIEKHHPRGKLSCQASIPIAESSRVAHAPSMSMHCPNPSAIVSAPTGLEQQWSLPHTMVILHRLAADSSKASQVPTEHLVAVQWLGGAVTNCGVAVSCRAEIAFDMRLGRVAEPRTYVVKQYRQSHKAMYEQEIAAHLMVAARSDNGGITKCSGVFEGVDNEGIPTYNILLDCSQHSLWTYWMKSSPPRTFAGIQSFYKELFSLAIGLDSLQGLRETTDRGSDCILRGDLRPENIHAFSQQQAELANKFRFDMLYQPCTITRLQAGAGRRAWRRVFIVLVWFGCNSKLDLICTVAATSPDYGKPVLKLSTVSAEPTITGAEQNSVDGSTDNFLEKVRRAEMLAFSCVLTLAATWMAMGQDGLLILERNPLPQIQVQHVPPGSSRQCPVHVASVPTVSTWHQHLMPFISREDTVTPRLLHFLDQHLYQLQSAHHLHISGLKTELDRILQQAETIAVHWGG</sequence>